<feature type="compositionally biased region" description="Basic and acidic residues" evidence="1">
    <location>
        <begin position="10"/>
        <end position="20"/>
    </location>
</feature>
<evidence type="ECO:0000313" key="2">
    <source>
        <dbReference type="EMBL" id="KAK7066815.1"/>
    </source>
</evidence>
<reference evidence="2 3" key="1">
    <citation type="submission" date="2023-11" db="EMBL/GenBank/DDBJ databases">
        <title>Halocaridina rubra genome assembly.</title>
        <authorList>
            <person name="Smith C."/>
        </authorList>
    </citation>
    <scope>NUCLEOTIDE SEQUENCE [LARGE SCALE GENOMIC DNA]</scope>
    <source>
        <strain evidence="2">EP-1</strain>
        <tissue evidence="2">Whole</tissue>
    </source>
</reference>
<accession>A0AAN8WV37</accession>
<evidence type="ECO:0000313" key="3">
    <source>
        <dbReference type="Proteomes" id="UP001381693"/>
    </source>
</evidence>
<dbReference type="EMBL" id="JAXCGZ010019012">
    <property type="protein sequence ID" value="KAK7066815.1"/>
    <property type="molecule type" value="Genomic_DNA"/>
</dbReference>
<name>A0AAN8WV37_HALRR</name>
<feature type="compositionally biased region" description="Polar residues" evidence="1">
    <location>
        <begin position="126"/>
        <end position="137"/>
    </location>
</feature>
<feature type="region of interest" description="Disordered" evidence="1">
    <location>
        <begin position="252"/>
        <end position="341"/>
    </location>
</feature>
<feature type="region of interest" description="Disordered" evidence="1">
    <location>
        <begin position="118"/>
        <end position="142"/>
    </location>
</feature>
<dbReference type="Proteomes" id="UP001381693">
    <property type="component" value="Unassembled WGS sequence"/>
</dbReference>
<feature type="region of interest" description="Disordered" evidence="1">
    <location>
        <begin position="1"/>
        <end position="31"/>
    </location>
</feature>
<evidence type="ECO:0000256" key="1">
    <source>
        <dbReference type="SAM" id="MobiDB-lite"/>
    </source>
</evidence>
<comment type="caution">
    <text evidence="2">The sequence shown here is derived from an EMBL/GenBank/DDBJ whole genome shotgun (WGS) entry which is preliminary data.</text>
</comment>
<proteinExistence type="predicted"/>
<protein>
    <submittedName>
        <fullName evidence="2">Uncharacterized protein</fullName>
    </submittedName>
</protein>
<feature type="compositionally biased region" description="Basic and acidic residues" evidence="1">
    <location>
        <begin position="281"/>
        <end position="292"/>
    </location>
</feature>
<dbReference type="AlphaFoldDB" id="A0AAN8WV37"/>
<gene>
    <name evidence="2" type="ORF">SK128_002356</name>
</gene>
<sequence length="341" mass="37323">MCVLLRAKTNKRETESEVLHNNEPPQSQTPAYSVARNGSPLRQLSGGGDSSLACSSNIGNPENAIPDVLYDDLPGPSSPVFKFQADERGQCSVNEPASESRNRAGTVNPYFNADYDKLPPARHCESNNGHLSASRLDSSPYDRLPPARQCEANYDHLPASKLDSSPYDHLPPARHREAYYDHLPASKLDSSPYDHLPRARHCEAKYDHLPASKLDSSPYDHLPVPKPCGSGLHGSSGNAEKALSDAQAFDDYFPSEQAGSSPLPLESHYDHLPSPVPPRRRFGDCALARDDSSEYDTLPITVRTVQSDRDDSHSNASLSEPSSPPPPLLPRQPVRAKKPSY</sequence>
<keyword evidence="3" id="KW-1185">Reference proteome</keyword>
<organism evidence="2 3">
    <name type="scientific">Halocaridina rubra</name>
    <name type="common">Hawaiian red shrimp</name>
    <dbReference type="NCBI Taxonomy" id="373956"/>
    <lineage>
        <taxon>Eukaryota</taxon>
        <taxon>Metazoa</taxon>
        <taxon>Ecdysozoa</taxon>
        <taxon>Arthropoda</taxon>
        <taxon>Crustacea</taxon>
        <taxon>Multicrustacea</taxon>
        <taxon>Malacostraca</taxon>
        <taxon>Eumalacostraca</taxon>
        <taxon>Eucarida</taxon>
        <taxon>Decapoda</taxon>
        <taxon>Pleocyemata</taxon>
        <taxon>Caridea</taxon>
        <taxon>Atyoidea</taxon>
        <taxon>Atyidae</taxon>
        <taxon>Halocaridina</taxon>
    </lineage>
</organism>